<dbReference type="EMBL" id="CABFLD010000033">
    <property type="protein sequence ID" value="VTX58885.1"/>
    <property type="molecule type" value="Genomic_DNA"/>
</dbReference>
<evidence type="ECO:0000256" key="2">
    <source>
        <dbReference type="ARBA" id="ARBA00022679"/>
    </source>
</evidence>
<gene>
    <name evidence="6" type="primary">purN_2</name>
    <name evidence="6" type="ORF">CAGEJMGA_00761</name>
</gene>
<evidence type="ECO:0000256" key="1">
    <source>
        <dbReference type="ARBA" id="ARBA00005054"/>
    </source>
</evidence>
<dbReference type="AlphaFoldDB" id="A0AAQ0L1X2"/>
<dbReference type="RefSeq" id="WP_111690999.1">
    <property type="nucleotide sequence ID" value="NZ_CABFLD010000033.1"/>
</dbReference>
<keyword evidence="3" id="KW-0658">Purine biosynthesis</keyword>
<dbReference type="EC" id="2.1.2.2" evidence="4"/>
<dbReference type="InterPro" id="IPR036477">
    <property type="entry name" value="Formyl_transf_N_sf"/>
</dbReference>
<dbReference type="SUPFAM" id="SSF53328">
    <property type="entry name" value="Formyltransferase"/>
    <property type="match status" value="1"/>
</dbReference>
<dbReference type="GO" id="GO:0005829">
    <property type="term" value="C:cytosol"/>
    <property type="evidence" value="ECO:0007669"/>
    <property type="project" value="TreeGrafter"/>
</dbReference>
<accession>A0AAQ0L1X2</accession>
<comment type="pathway">
    <text evidence="1">Purine metabolism; IMP biosynthesis via de novo pathway; N(2)-formyl-N(1)-(5-phospho-D-ribosyl)glycinamide from N(1)-(5-phospho-D-ribosyl)glycinamide (10-formyl THF route): step 1/1.</text>
</comment>
<dbReference type="Pfam" id="PF00551">
    <property type="entry name" value="Formyl_trans_N"/>
    <property type="match status" value="1"/>
</dbReference>
<comment type="caution">
    <text evidence="6">The sequence shown here is derived from an EMBL/GenBank/DDBJ whole genome shotgun (WGS) entry which is preliminary data.</text>
</comment>
<proteinExistence type="predicted"/>
<evidence type="ECO:0000313" key="6">
    <source>
        <dbReference type="EMBL" id="VTX58885.1"/>
    </source>
</evidence>
<dbReference type="InterPro" id="IPR004607">
    <property type="entry name" value="GART"/>
</dbReference>
<feature type="domain" description="Formyl transferase N-terminal" evidence="5">
    <location>
        <begin position="4"/>
        <end position="181"/>
    </location>
</feature>
<dbReference type="GO" id="GO:0006189">
    <property type="term" value="P:'de novo' IMP biosynthetic process"/>
    <property type="evidence" value="ECO:0007669"/>
    <property type="project" value="InterPro"/>
</dbReference>
<name>A0AAQ0L1X2_HAEIF</name>
<evidence type="ECO:0000256" key="3">
    <source>
        <dbReference type="ARBA" id="ARBA00022755"/>
    </source>
</evidence>
<reference evidence="6" key="1">
    <citation type="submission" date="2019-05" db="EMBL/GenBank/DDBJ databases">
        <authorList>
            <person name="Hibberd M."/>
        </authorList>
    </citation>
    <scope>NUCLEOTIDE SEQUENCE</scope>
    <source>
        <strain evidence="6">Haemophilus_influenzae_BgEED16</strain>
    </source>
</reference>
<dbReference type="GO" id="GO:0004644">
    <property type="term" value="F:phosphoribosylglycinamide formyltransferase activity"/>
    <property type="evidence" value="ECO:0007669"/>
    <property type="project" value="UniProtKB-UniRule"/>
</dbReference>
<dbReference type="Gene3D" id="3.40.50.170">
    <property type="entry name" value="Formyl transferase, N-terminal domain"/>
    <property type="match status" value="1"/>
</dbReference>
<dbReference type="Proteomes" id="UP000658741">
    <property type="component" value="Unassembled WGS sequence"/>
</dbReference>
<dbReference type="PANTHER" id="PTHR43369">
    <property type="entry name" value="PHOSPHORIBOSYLGLYCINAMIDE FORMYLTRANSFERASE"/>
    <property type="match status" value="1"/>
</dbReference>
<evidence type="ECO:0000256" key="4">
    <source>
        <dbReference type="NCBIfam" id="TIGR00639"/>
    </source>
</evidence>
<evidence type="ECO:0000313" key="7">
    <source>
        <dbReference type="Proteomes" id="UP000658741"/>
    </source>
</evidence>
<evidence type="ECO:0000259" key="5">
    <source>
        <dbReference type="Pfam" id="PF00551"/>
    </source>
</evidence>
<organism evidence="6 7">
    <name type="scientific">Haemophilus influenzae</name>
    <dbReference type="NCBI Taxonomy" id="727"/>
    <lineage>
        <taxon>Bacteria</taxon>
        <taxon>Pseudomonadati</taxon>
        <taxon>Pseudomonadota</taxon>
        <taxon>Gammaproteobacteria</taxon>
        <taxon>Pasteurellales</taxon>
        <taxon>Pasteurellaceae</taxon>
        <taxon>Haemophilus</taxon>
    </lineage>
</organism>
<dbReference type="PANTHER" id="PTHR43369:SF2">
    <property type="entry name" value="PHOSPHORIBOSYLGLYCINAMIDE FORMYLTRANSFERASE"/>
    <property type="match status" value="1"/>
</dbReference>
<dbReference type="InterPro" id="IPR002376">
    <property type="entry name" value="Formyl_transf_N"/>
</dbReference>
<protein>
    <recommendedName>
        <fullName evidence="4">Phosphoribosylglycinamide formyltransferase</fullName>
        <ecNumber evidence="4">2.1.2.2</ecNumber>
    </recommendedName>
</protein>
<keyword evidence="2 6" id="KW-0808">Transferase</keyword>
<dbReference type="NCBIfam" id="TIGR00639">
    <property type="entry name" value="PurN"/>
    <property type="match status" value="1"/>
</dbReference>
<sequence>MKGKNVAFLFSGRGSLLNSVINGINKSKTDSILKLVITNNTSINHDRFGDYNFHIIDHKQYDCRTNFEKEIINLLEINNIELIVLGGFRRIFTPTFVDKYGNMTINTHPSILPAFPGDHAQKKAIEAGVKITGATIHFINNEVDQGPIINQDIVRINTNTQESELKEKIIKVEEKIIANAVSDFLNGYLVIEGHKVINLRGSNE</sequence>